<reference evidence="1 2" key="1">
    <citation type="journal article" date="2021" name="J. Hered.">
        <title>A chromosome-level genome assembly of the parasitoid wasp, Cotesia glomerata (Hymenoptera: Braconidae).</title>
        <authorList>
            <person name="Pinto B.J."/>
            <person name="Weis J.J."/>
            <person name="Gamble T."/>
            <person name="Ode P.J."/>
            <person name="Paul R."/>
            <person name="Zaspel J.M."/>
        </authorList>
    </citation>
    <scope>NUCLEOTIDE SEQUENCE [LARGE SCALE GENOMIC DNA]</scope>
    <source>
        <strain evidence="1">CgM1</strain>
    </source>
</reference>
<sequence length="79" mass="8676">MMFTAGVRIATGAEEITESAPRNLAVVALSWDFFPVYCDTLLDLATKRPRLLNISNKRLSRKCGDSSVPMALSQTTEAK</sequence>
<organism evidence="1 2">
    <name type="scientific">Cotesia glomerata</name>
    <name type="common">Lepidopteran parasitic wasp</name>
    <name type="synonym">Apanteles glomeratus</name>
    <dbReference type="NCBI Taxonomy" id="32391"/>
    <lineage>
        <taxon>Eukaryota</taxon>
        <taxon>Metazoa</taxon>
        <taxon>Ecdysozoa</taxon>
        <taxon>Arthropoda</taxon>
        <taxon>Hexapoda</taxon>
        <taxon>Insecta</taxon>
        <taxon>Pterygota</taxon>
        <taxon>Neoptera</taxon>
        <taxon>Endopterygota</taxon>
        <taxon>Hymenoptera</taxon>
        <taxon>Apocrita</taxon>
        <taxon>Ichneumonoidea</taxon>
        <taxon>Braconidae</taxon>
        <taxon>Microgastrinae</taxon>
        <taxon>Cotesia</taxon>
    </lineage>
</organism>
<accession>A0AAV7IEV8</accession>
<name>A0AAV7IEV8_COTGL</name>
<comment type="caution">
    <text evidence="1">The sequence shown here is derived from an EMBL/GenBank/DDBJ whole genome shotgun (WGS) entry which is preliminary data.</text>
</comment>
<proteinExistence type="predicted"/>
<dbReference type="EMBL" id="JAHXZJ010001864">
    <property type="protein sequence ID" value="KAH0550183.1"/>
    <property type="molecule type" value="Genomic_DNA"/>
</dbReference>
<dbReference type="Proteomes" id="UP000826195">
    <property type="component" value="Unassembled WGS sequence"/>
</dbReference>
<gene>
    <name evidence="1" type="ORF">KQX54_017919</name>
</gene>
<dbReference type="AlphaFoldDB" id="A0AAV7IEV8"/>
<evidence type="ECO:0000313" key="1">
    <source>
        <dbReference type="EMBL" id="KAH0550183.1"/>
    </source>
</evidence>
<keyword evidence="2" id="KW-1185">Reference proteome</keyword>
<evidence type="ECO:0000313" key="2">
    <source>
        <dbReference type="Proteomes" id="UP000826195"/>
    </source>
</evidence>
<protein>
    <submittedName>
        <fullName evidence="1">Uncharacterized protein</fullName>
    </submittedName>
</protein>